<feature type="region of interest" description="Disordered" evidence="1">
    <location>
        <begin position="96"/>
        <end position="144"/>
    </location>
</feature>
<feature type="region of interest" description="Disordered" evidence="1">
    <location>
        <begin position="259"/>
        <end position="311"/>
    </location>
</feature>
<dbReference type="EMBL" id="JH793283">
    <property type="protein sequence ID" value="ELQ35213.1"/>
    <property type="molecule type" value="Genomic_DNA"/>
</dbReference>
<evidence type="ECO:0000256" key="1">
    <source>
        <dbReference type="SAM" id="MobiDB-lite"/>
    </source>
</evidence>
<dbReference type="Proteomes" id="UP000011086">
    <property type="component" value="Unassembled WGS sequence"/>
</dbReference>
<feature type="region of interest" description="Disordered" evidence="1">
    <location>
        <begin position="211"/>
        <end position="236"/>
    </location>
</feature>
<protein>
    <submittedName>
        <fullName evidence="2">Uncharacterized protein</fullName>
    </submittedName>
</protein>
<gene>
    <name evidence="2" type="ORF">OOU_Y34scaffold00720g6</name>
</gene>
<accession>A0AA97PHZ9</accession>
<feature type="compositionally biased region" description="Polar residues" evidence="1">
    <location>
        <begin position="279"/>
        <end position="294"/>
    </location>
</feature>
<sequence length="472" mass="52729">MFHSQGQMANPLGLMSLKRGRDDEATESCQIGFTEHRNKRFQTLPLRTASRPNFDPDTTFSSPESLAVKPHNFESENGSAFLGSCYAQQAAYAQQQQEQAQPSFSPWSSTSSSAVGQEYSHGGNADMDMMMDSDCGGDNQNGRMPTPILPSFAAQVKGSNWGAAGGNGFQSQAYDRADGFSSSPVMSPTAVRDRTVPRSLEHSSATMADWNLVQNRPLPSPISESGGEEMSSPNMVLDCQGSFPYMAQRSSSATELPMYLRSDSPTAPSSPPQEHPNLHQYQQVHQQREGSPSPSKKGHTRSRHTVNNWTLHGGMKKSFSIGYRADCEKCRLKVPDPELIAQLPEKYLIEHQALKQKRLRRQKEQHKMRALADLSGNEVRQVTDWITNNWKRREGREEAWSKATCEDVHKRPCQRPWPNSNYIFSSDRYQTNRLRQAPDQSPPAPYAVRGILDLNTDADNLASMFSRIDLGK</sequence>
<evidence type="ECO:0000313" key="2">
    <source>
        <dbReference type="EMBL" id="ELQ35213.1"/>
    </source>
</evidence>
<dbReference type="AlphaFoldDB" id="A0AA97PHZ9"/>
<feature type="compositionally biased region" description="Low complexity" evidence="1">
    <location>
        <begin position="96"/>
        <end position="113"/>
    </location>
</feature>
<proteinExistence type="predicted"/>
<feature type="compositionally biased region" description="Low complexity" evidence="1">
    <location>
        <begin position="122"/>
        <end position="138"/>
    </location>
</feature>
<name>A0AA97PHZ9_PYRO3</name>
<organism evidence="2">
    <name type="scientific">Pyricularia oryzae (strain Y34)</name>
    <name type="common">Rice blast fungus</name>
    <name type="synonym">Magnaporthe oryzae</name>
    <dbReference type="NCBI Taxonomy" id="1143189"/>
    <lineage>
        <taxon>Eukaryota</taxon>
        <taxon>Fungi</taxon>
        <taxon>Dikarya</taxon>
        <taxon>Ascomycota</taxon>
        <taxon>Pezizomycotina</taxon>
        <taxon>Sordariomycetes</taxon>
        <taxon>Sordariomycetidae</taxon>
        <taxon>Magnaporthales</taxon>
        <taxon>Pyriculariaceae</taxon>
        <taxon>Pyricularia</taxon>
    </lineage>
</organism>
<reference evidence="2" key="1">
    <citation type="journal article" date="2012" name="PLoS Genet.">
        <title>Comparative analysis of the genomes of two field isolates of the rice blast fungus Magnaporthe oryzae.</title>
        <authorList>
            <person name="Xue M."/>
            <person name="Yang J."/>
            <person name="Li Z."/>
            <person name="Hu S."/>
            <person name="Yao N."/>
            <person name="Dean R.A."/>
            <person name="Zhao W."/>
            <person name="Shen M."/>
            <person name="Zhang H."/>
            <person name="Li C."/>
            <person name="Liu L."/>
            <person name="Cao L."/>
            <person name="Xu X."/>
            <person name="Xing Y."/>
            <person name="Hsiang T."/>
            <person name="Zhang Z."/>
            <person name="Xu J.R."/>
            <person name="Peng Y.L."/>
        </authorList>
    </citation>
    <scope>NUCLEOTIDE SEQUENCE</scope>
    <source>
        <strain evidence="2">Y34</strain>
    </source>
</reference>